<dbReference type="PANTHER" id="PTHR47245:SF1">
    <property type="entry name" value="FOLDASE PROTEIN PRSA"/>
    <property type="match status" value="1"/>
</dbReference>
<feature type="region of interest" description="Disordered" evidence="7">
    <location>
        <begin position="66"/>
        <end position="86"/>
    </location>
</feature>
<dbReference type="EMBL" id="DSRD01000179">
    <property type="protein sequence ID" value="HGW93185.1"/>
    <property type="molecule type" value="Genomic_DNA"/>
</dbReference>
<dbReference type="PROSITE" id="PS50198">
    <property type="entry name" value="PPIC_PPIASE_2"/>
    <property type="match status" value="1"/>
</dbReference>
<keyword evidence="4 6" id="KW-0697">Rotamase</keyword>
<dbReference type="Gene3D" id="3.10.50.40">
    <property type="match status" value="1"/>
</dbReference>
<dbReference type="PANTHER" id="PTHR47245">
    <property type="entry name" value="PEPTIDYLPROLYL ISOMERASE"/>
    <property type="match status" value="1"/>
</dbReference>
<sequence length="237" mass="27792">MLTLANPESGKHIPADLQTLLAKYQLLPQLQRELTIDHAIAEWERATNTPIIIPPEEITTAYQNWQQTHSSNTPDPNSAQTEQPQRDVEEWCSRRLKIEQFKRLRWQHQLESYFLKRKGQLDRVIYSLIRVRQQSIAQELYFRLRDDEQSFAELAPAFSQGLEAQTSGLVGPVELGSLHPFFAKQLRSSRPNELLLPMRLEDWFVVVRLESFLRAQLDDAMKQRLLNELFENWLAEQ</sequence>
<feature type="compositionally biased region" description="Polar residues" evidence="7">
    <location>
        <begin position="66"/>
        <end position="83"/>
    </location>
</feature>
<dbReference type="AlphaFoldDB" id="A0A832M2G2"/>
<proteinExistence type="predicted"/>
<comment type="catalytic activity">
    <reaction evidence="1">
        <text>[protein]-peptidylproline (omega=180) = [protein]-peptidylproline (omega=0)</text>
        <dbReference type="Rhea" id="RHEA:16237"/>
        <dbReference type="Rhea" id="RHEA-COMP:10747"/>
        <dbReference type="Rhea" id="RHEA-COMP:10748"/>
        <dbReference type="ChEBI" id="CHEBI:83833"/>
        <dbReference type="ChEBI" id="CHEBI:83834"/>
        <dbReference type="EC" id="5.2.1.8"/>
    </reaction>
</comment>
<dbReference type="SUPFAM" id="SSF54534">
    <property type="entry name" value="FKBP-like"/>
    <property type="match status" value="1"/>
</dbReference>
<name>A0A832M2G2_9CYAN</name>
<dbReference type="Pfam" id="PF00639">
    <property type="entry name" value="Rotamase"/>
    <property type="match status" value="1"/>
</dbReference>
<evidence type="ECO:0000256" key="3">
    <source>
        <dbReference type="ARBA" id="ARBA00022729"/>
    </source>
</evidence>
<evidence type="ECO:0000256" key="5">
    <source>
        <dbReference type="ARBA" id="ARBA00023235"/>
    </source>
</evidence>
<evidence type="ECO:0000256" key="6">
    <source>
        <dbReference type="PROSITE-ProRule" id="PRU00278"/>
    </source>
</evidence>
<organism evidence="9">
    <name type="scientific">Oscillatoriales cyanobacterium SpSt-402</name>
    <dbReference type="NCBI Taxonomy" id="2282168"/>
    <lineage>
        <taxon>Bacteria</taxon>
        <taxon>Bacillati</taxon>
        <taxon>Cyanobacteriota</taxon>
        <taxon>Cyanophyceae</taxon>
        <taxon>Oscillatoriophycideae</taxon>
        <taxon>Oscillatoriales</taxon>
    </lineage>
</organism>
<gene>
    <name evidence="9" type="ORF">ENR47_02705</name>
</gene>
<evidence type="ECO:0000313" key="9">
    <source>
        <dbReference type="EMBL" id="HGW93185.1"/>
    </source>
</evidence>
<evidence type="ECO:0000256" key="7">
    <source>
        <dbReference type="SAM" id="MobiDB-lite"/>
    </source>
</evidence>
<evidence type="ECO:0000256" key="4">
    <source>
        <dbReference type="ARBA" id="ARBA00023110"/>
    </source>
</evidence>
<keyword evidence="5 6" id="KW-0413">Isomerase</keyword>
<dbReference type="InterPro" id="IPR046357">
    <property type="entry name" value="PPIase_dom_sf"/>
</dbReference>
<comment type="caution">
    <text evidence="9">The sequence shown here is derived from an EMBL/GenBank/DDBJ whole genome shotgun (WGS) entry which is preliminary data.</text>
</comment>
<dbReference type="InterPro" id="IPR000297">
    <property type="entry name" value="PPIase_PpiC"/>
</dbReference>
<feature type="domain" description="PpiC" evidence="8">
    <location>
        <begin position="101"/>
        <end position="211"/>
    </location>
</feature>
<dbReference type="EC" id="5.2.1.8" evidence="2"/>
<dbReference type="GO" id="GO:0003755">
    <property type="term" value="F:peptidyl-prolyl cis-trans isomerase activity"/>
    <property type="evidence" value="ECO:0007669"/>
    <property type="project" value="UniProtKB-KW"/>
</dbReference>
<protein>
    <recommendedName>
        <fullName evidence="2">peptidylprolyl isomerase</fullName>
        <ecNumber evidence="2">5.2.1.8</ecNumber>
    </recommendedName>
</protein>
<reference evidence="9" key="1">
    <citation type="journal article" date="2020" name="mSystems">
        <title>Genome- and Community-Level Interaction Insights into Carbon Utilization and Element Cycling Functions of Hydrothermarchaeota in Hydrothermal Sediment.</title>
        <authorList>
            <person name="Zhou Z."/>
            <person name="Liu Y."/>
            <person name="Xu W."/>
            <person name="Pan J."/>
            <person name="Luo Z.H."/>
            <person name="Li M."/>
        </authorList>
    </citation>
    <scope>NUCLEOTIDE SEQUENCE [LARGE SCALE GENOMIC DNA]</scope>
    <source>
        <strain evidence="9">SpSt-402</strain>
    </source>
</reference>
<evidence type="ECO:0000256" key="1">
    <source>
        <dbReference type="ARBA" id="ARBA00000971"/>
    </source>
</evidence>
<accession>A0A832M2G2</accession>
<evidence type="ECO:0000256" key="2">
    <source>
        <dbReference type="ARBA" id="ARBA00013194"/>
    </source>
</evidence>
<dbReference type="InterPro" id="IPR050245">
    <property type="entry name" value="PrsA_foldase"/>
</dbReference>
<evidence type="ECO:0000259" key="8">
    <source>
        <dbReference type="PROSITE" id="PS50198"/>
    </source>
</evidence>
<keyword evidence="3" id="KW-0732">Signal</keyword>